<accession>A0A7J8EEY2</accession>
<evidence type="ECO:0000313" key="2">
    <source>
        <dbReference type="Proteomes" id="UP000550707"/>
    </source>
</evidence>
<name>A0A7J8EEY2_MOLMO</name>
<dbReference type="EMBL" id="JACASF010000014">
    <property type="protein sequence ID" value="KAF6433835.1"/>
    <property type="molecule type" value="Genomic_DNA"/>
</dbReference>
<evidence type="ECO:0000313" key="1">
    <source>
        <dbReference type="EMBL" id="KAF6433835.1"/>
    </source>
</evidence>
<dbReference type="InParanoid" id="A0A7J8EEY2"/>
<reference evidence="1 2" key="1">
    <citation type="journal article" date="2020" name="Nature">
        <title>Six reference-quality genomes reveal evolution of bat adaptations.</title>
        <authorList>
            <person name="Jebb D."/>
            <person name="Huang Z."/>
            <person name="Pippel M."/>
            <person name="Hughes G.M."/>
            <person name="Lavrichenko K."/>
            <person name="Devanna P."/>
            <person name="Winkler S."/>
            <person name="Jermiin L.S."/>
            <person name="Skirmuntt E.C."/>
            <person name="Katzourakis A."/>
            <person name="Burkitt-Gray L."/>
            <person name="Ray D.A."/>
            <person name="Sullivan K.A.M."/>
            <person name="Roscito J.G."/>
            <person name="Kirilenko B.M."/>
            <person name="Davalos L.M."/>
            <person name="Corthals A.P."/>
            <person name="Power M.L."/>
            <person name="Jones G."/>
            <person name="Ransome R.D."/>
            <person name="Dechmann D.K.N."/>
            <person name="Locatelli A.G."/>
            <person name="Puechmaille S.J."/>
            <person name="Fedrigo O."/>
            <person name="Jarvis E.D."/>
            <person name="Hiller M."/>
            <person name="Vernes S.C."/>
            <person name="Myers E.W."/>
            <person name="Teeling E.C."/>
        </authorList>
    </citation>
    <scope>NUCLEOTIDE SEQUENCE [LARGE SCALE GENOMIC DNA]</scope>
    <source>
        <strain evidence="1">MMolMol1</strain>
        <tissue evidence="1">Muscle</tissue>
    </source>
</reference>
<dbReference type="AlphaFoldDB" id="A0A7J8EEY2"/>
<sequence>MRENIDEREHGQADSCMPHTGNQAHNLGMCPDRELNCRPLVSWVDVQPPSHTSWALSSLSYDNLISPNLKETLCLIEPFSGLLLSGLEMNLVQFPHFLIFLQLYFLSQTPIFLDSRQSPKHSEVLIFLALSQEFSRRETTISGQKPAPSF</sequence>
<dbReference type="Proteomes" id="UP000550707">
    <property type="component" value="Unassembled WGS sequence"/>
</dbReference>
<organism evidence="1 2">
    <name type="scientific">Molossus molossus</name>
    <name type="common">Pallas' mastiff bat</name>
    <name type="synonym">Vespertilio molossus</name>
    <dbReference type="NCBI Taxonomy" id="27622"/>
    <lineage>
        <taxon>Eukaryota</taxon>
        <taxon>Metazoa</taxon>
        <taxon>Chordata</taxon>
        <taxon>Craniata</taxon>
        <taxon>Vertebrata</taxon>
        <taxon>Euteleostomi</taxon>
        <taxon>Mammalia</taxon>
        <taxon>Eutheria</taxon>
        <taxon>Laurasiatheria</taxon>
        <taxon>Chiroptera</taxon>
        <taxon>Yangochiroptera</taxon>
        <taxon>Molossidae</taxon>
        <taxon>Molossus</taxon>
    </lineage>
</organism>
<protein>
    <submittedName>
        <fullName evidence="1">Uncharacterized protein</fullName>
    </submittedName>
</protein>
<keyword evidence="2" id="KW-1185">Reference proteome</keyword>
<proteinExistence type="predicted"/>
<comment type="caution">
    <text evidence="1">The sequence shown here is derived from an EMBL/GenBank/DDBJ whole genome shotgun (WGS) entry which is preliminary data.</text>
</comment>
<gene>
    <name evidence="1" type="ORF">HJG59_008887</name>
</gene>